<dbReference type="GO" id="GO:0043034">
    <property type="term" value="C:costamere"/>
    <property type="evidence" value="ECO:0007669"/>
    <property type="project" value="TreeGrafter"/>
</dbReference>
<keyword evidence="4" id="KW-1185">Reference proteome</keyword>
<feature type="non-terminal residue" evidence="5">
    <location>
        <position position="721"/>
    </location>
</feature>
<organism evidence="4 5">
    <name type="scientific">Stegastes partitus</name>
    <name type="common">bicolor damselfish</name>
    <dbReference type="NCBI Taxonomy" id="144197"/>
    <lineage>
        <taxon>Eukaryota</taxon>
        <taxon>Metazoa</taxon>
        <taxon>Chordata</taxon>
        <taxon>Craniata</taxon>
        <taxon>Vertebrata</taxon>
        <taxon>Euteleostomi</taxon>
        <taxon>Actinopterygii</taxon>
        <taxon>Neopterygii</taxon>
        <taxon>Teleostei</taxon>
        <taxon>Neoteleostei</taxon>
        <taxon>Acanthomorphata</taxon>
        <taxon>Ovalentaria</taxon>
        <taxon>Pomacentridae</taxon>
        <taxon>Stegastes</taxon>
    </lineage>
</organism>
<proteinExistence type="predicted"/>
<dbReference type="GO" id="GO:0005634">
    <property type="term" value="C:nucleus"/>
    <property type="evidence" value="ECO:0007669"/>
    <property type="project" value="UniProtKB-SubCell"/>
</dbReference>
<dbReference type="PANTHER" id="PTHR23348:SF41">
    <property type="entry name" value="NEUROBLAST DIFFERENTIATION-ASSOCIATED PROTEIN AHNAK"/>
    <property type="match status" value="1"/>
</dbReference>
<sequence>MPSHRRGRSLSEALTLEQLDEGGVVISSINNGASSDQGLKEGDEILGATINFDQLSKEEVLEVLKLMEPFDDKIQVLTRNNLSKSLGNLDQYARDPETMLKDSYSKLYNAKVKRFMRGEEPNAEEGYVNGEVTGKPTIPGSSKVNLKHDTGLPRFGVDFGLLKSKTLSTDTDADSQFGARELTDGRNLNLPPFGLGLNGTSLNRAQESGLELDARSPQLKTPDFILSGRLPEDPNVSATAGMQLPNTDSPSVDLAMANLERPQIGLESNRTYKAPEIATNLKGLDVTTPKMGLNLDGGNITGPSLNTGVPQVSIEGTNHDFKMPKYKMPDLGLSGPHAQYSKRLKNPDLNVDDPSSYLESPNLVGVKTPDLSLKNPKVKGGISTPDINLPKASPQGPNLAADTPSVSIEGPSGKYKAPKFAMPKFDLPDIKVPSFNGELEGPNFKGAMAHPNVDVNVPSTDMNIKSPSGKLKIPGFGLSGSKVERPGYQLETPEMDVSALKGKGGINFPGVDLTDAKLNPNMPDVNMASSKFDIDANASSGKLKLPKFKLFGTLSKKKDVDVNAGITGPNLDLKSSDLDISGPNLSGGIKAPDINMPKIDLKAPKLDLNTQNVDLDMSSGKLKMPDVHAPDWDVSPRLGKVKMPKVNLSGTLPKGPNMDLNTDVNPPDWSLKAPKMKGGVNAPDFDLPNMDIKAPKLDVNTPNVNIGSPKAKLKFPKIKSP</sequence>
<keyword evidence="2" id="KW-0539">Nucleus</keyword>
<reference evidence="5" key="1">
    <citation type="submission" date="2025-08" db="UniProtKB">
        <authorList>
            <consortium name="RefSeq"/>
        </authorList>
    </citation>
    <scope>IDENTIFICATION</scope>
</reference>
<protein>
    <submittedName>
        <fullName evidence="5">Neuroblast differentiation-associated protein AHNAK-like</fullName>
    </submittedName>
</protein>
<evidence type="ECO:0000313" key="4">
    <source>
        <dbReference type="Proteomes" id="UP000694891"/>
    </source>
</evidence>
<gene>
    <name evidence="5" type="primary">LOC103359078</name>
</gene>
<name>A0A9Y4JX48_9TELE</name>
<evidence type="ECO:0000313" key="5">
    <source>
        <dbReference type="RefSeq" id="XP_008282498.1"/>
    </source>
</evidence>
<dbReference type="PANTHER" id="PTHR23348">
    <property type="entry name" value="PERIAXIN/AHNAK"/>
    <property type="match status" value="1"/>
</dbReference>
<accession>A0A9Y4JX48</accession>
<feature type="region of interest" description="Disordered" evidence="3">
    <location>
        <begin position="382"/>
        <end position="409"/>
    </location>
</feature>
<dbReference type="RefSeq" id="XP_008282498.1">
    <property type="nucleotide sequence ID" value="XM_008284276.1"/>
</dbReference>
<evidence type="ECO:0000256" key="2">
    <source>
        <dbReference type="ARBA" id="ARBA00023242"/>
    </source>
</evidence>
<evidence type="ECO:0000256" key="3">
    <source>
        <dbReference type="SAM" id="MobiDB-lite"/>
    </source>
</evidence>
<dbReference type="GeneID" id="103359078"/>
<dbReference type="InterPro" id="IPR052082">
    <property type="entry name" value="Myelin_sheath_structural"/>
</dbReference>
<dbReference type="GO" id="GO:0043484">
    <property type="term" value="P:regulation of RNA splicing"/>
    <property type="evidence" value="ECO:0007669"/>
    <property type="project" value="TreeGrafter"/>
</dbReference>
<comment type="subcellular location">
    <subcellularLocation>
        <location evidence="1">Nucleus</location>
    </subcellularLocation>
</comment>
<dbReference type="AlphaFoldDB" id="A0A9Y4JX48"/>
<dbReference type="Proteomes" id="UP000694891">
    <property type="component" value="Unplaced"/>
</dbReference>
<evidence type="ECO:0000256" key="1">
    <source>
        <dbReference type="ARBA" id="ARBA00004123"/>
    </source>
</evidence>